<organism evidence="2 3">
    <name type="scientific">Kiloniella litopenaei</name>
    <dbReference type="NCBI Taxonomy" id="1549748"/>
    <lineage>
        <taxon>Bacteria</taxon>
        <taxon>Pseudomonadati</taxon>
        <taxon>Pseudomonadota</taxon>
        <taxon>Alphaproteobacteria</taxon>
        <taxon>Rhodospirillales</taxon>
        <taxon>Kiloniellaceae</taxon>
        <taxon>Kiloniella</taxon>
    </lineage>
</organism>
<dbReference type="RefSeq" id="WP_046504686.1">
    <property type="nucleotide sequence ID" value="NZ_LANI01000004.1"/>
</dbReference>
<evidence type="ECO:0000259" key="1">
    <source>
        <dbReference type="Pfam" id="PF25275"/>
    </source>
</evidence>
<dbReference type="Pfam" id="PF25275">
    <property type="entry name" value="Golvesin_C"/>
    <property type="match status" value="1"/>
</dbReference>
<proteinExistence type="predicted"/>
<evidence type="ECO:0000313" key="3">
    <source>
        <dbReference type="Proteomes" id="UP000034491"/>
    </source>
</evidence>
<keyword evidence="3" id="KW-1185">Reference proteome</keyword>
<comment type="caution">
    <text evidence="2">The sequence shown here is derived from an EMBL/GenBank/DDBJ whole genome shotgun (WGS) entry which is preliminary data.</text>
</comment>
<dbReference type="InterPro" id="IPR033803">
    <property type="entry name" value="CBD-like_Golvesin-Xly"/>
</dbReference>
<feature type="domain" description="Golvesin/Xly CBD-like" evidence="1">
    <location>
        <begin position="4"/>
        <end position="99"/>
    </location>
</feature>
<name>A0A0M2RBH3_9PROT</name>
<reference evidence="2 3" key="1">
    <citation type="submission" date="2015-03" db="EMBL/GenBank/DDBJ databases">
        <title>Genome sequence of Kiloniella sp. P1-1, isolated from the gut microflora of Pacific white shrimp, Penaeus vannamei.</title>
        <authorList>
            <person name="Shao Z."/>
            <person name="Wang L."/>
            <person name="Li X."/>
        </authorList>
    </citation>
    <scope>NUCLEOTIDE SEQUENCE [LARGE SCALE GENOMIC DNA]</scope>
    <source>
        <strain evidence="2 3">P1-1</strain>
    </source>
</reference>
<dbReference type="AlphaFoldDB" id="A0A0M2RBH3"/>
<gene>
    <name evidence="2" type="ORF">WH95_06450</name>
</gene>
<dbReference type="Proteomes" id="UP000034491">
    <property type="component" value="Unassembled WGS sequence"/>
</dbReference>
<protein>
    <recommendedName>
        <fullName evidence="1">Golvesin/Xly CBD-like domain-containing protein</fullName>
    </recommendedName>
</protein>
<dbReference type="STRING" id="1549748.WH95_06450"/>
<sequence length="149" mass="17132">MASNRQATTDVFTWAPSLAKPGRYRLYTRWAAADSYAKEAEYTIHHARGSSVVVHDQQQEGGRWKSLGSYDFVPGQNHRIELRNADTGKTVVADAIYFEWVGDNRGGARRMRRVLCRMMRKRFPISCGIISLPRRSLWTVRARLSGMRR</sequence>
<accession>A0A0M2RBH3</accession>
<dbReference type="OrthoDB" id="66275at2"/>
<evidence type="ECO:0000313" key="2">
    <source>
        <dbReference type="EMBL" id="KKJ77350.1"/>
    </source>
</evidence>
<dbReference type="EMBL" id="LANI01000004">
    <property type="protein sequence ID" value="KKJ77350.1"/>
    <property type="molecule type" value="Genomic_DNA"/>
</dbReference>